<reference evidence="3 4" key="1">
    <citation type="submission" date="2018-11" db="EMBL/GenBank/DDBJ databases">
        <title>Sequencing the genomes of 1000 actinobacteria strains.</title>
        <authorList>
            <person name="Klenk H.-P."/>
        </authorList>
    </citation>
    <scope>NUCLEOTIDE SEQUENCE [LARGE SCALE GENOMIC DNA]</scope>
    <source>
        <strain evidence="3 4">DSM 12652</strain>
    </source>
</reference>
<evidence type="ECO:0000313" key="3">
    <source>
        <dbReference type="EMBL" id="ROR92734.1"/>
    </source>
</evidence>
<feature type="domain" description="DUF6458" evidence="2">
    <location>
        <begin position="1"/>
        <end position="64"/>
    </location>
</feature>
<evidence type="ECO:0000256" key="1">
    <source>
        <dbReference type="SAM" id="Phobius"/>
    </source>
</evidence>
<dbReference type="Pfam" id="PF20059">
    <property type="entry name" value="DUF6458"/>
    <property type="match status" value="1"/>
</dbReference>
<dbReference type="RefSeq" id="WP_056540541.1">
    <property type="nucleotide sequence ID" value="NZ_RKHO01000001.1"/>
</dbReference>
<dbReference type="Proteomes" id="UP000281738">
    <property type="component" value="Unassembled WGS sequence"/>
</dbReference>
<sequence length="74" mass="8139">MGIGLGVVLLLVGLILAFDVITIDAVNNVVDTNTLGWIFIIVGALAIVLALVMNAQRSRTTTRVEERRLDDRRY</sequence>
<gene>
    <name evidence="3" type="ORF">EDD33_3633</name>
</gene>
<proteinExistence type="predicted"/>
<dbReference type="InterPro" id="IPR045597">
    <property type="entry name" value="DUF6458"/>
</dbReference>
<organism evidence="3 4">
    <name type="scientific">Nocardioides aurantiacus</name>
    <dbReference type="NCBI Taxonomy" id="86796"/>
    <lineage>
        <taxon>Bacteria</taxon>
        <taxon>Bacillati</taxon>
        <taxon>Actinomycetota</taxon>
        <taxon>Actinomycetes</taxon>
        <taxon>Propionibacteriales</taxon>
        <taxon>Nocardioidaceae</taxon>
        <taxon>Nocardioides</taxon>
    </lineage>
</organism>
<keyword evidence="1" id="KW-0472">Membrane</keyword>
<dbReference type="AlphaFoldDB" id="A0A3N2CZV8"/>
<protein>
    <recommendedName>
        <fullName evidence="2">DUF6458 domain-containing protein</fullName>
    </recommendedName>
</protein>
<comment type="caution">
    <text evidence="3">The sequence shown here is derived from an EMBL/GenBank/DDBJ whole genome shotgun (WGS) entry which is preliminary data.</text>
</comment>
<keyword evidence="4" id="KW-1185">Reference proteome</keyword>
<dbReference type="EMBL" id="RKHO01000001">
    <property type="protein sequence ID" value="ROR92734.1"/>
    <property type="molecule type" value="Genomic_DNA"/>
</dbReference>
<feature type="transmembrane region" description="Helical" evidence="1">
    <location>
        <begin position="33"/>
        <end position="53"/>
    </location>
</feature>
<keyword evidence="1" id="KW-0812">Transmembrane</keyword>
<evidence type="ECO:0000259" key="2">
    <source>
        <dbReference type="Pfam" id="PF20059"/>
    </source>
</evidence>
<dbReference type="OrthoDB" id="3789827at2"/>
<keyword evidence="1" id="KW-1133">Transmembrane helix</keyword>
<name>A0A3N2CZV8_9ACTN</name>
<evidence type="ECO:0000313" key="4">
    <source>
        <dbReference type="Proteomes" id="UP000281738"/>
    </source>
</evidence>
<accession>A0A3N2CZV8</accession>